<dbReference type="GO" id="GO:0042834">
    <property type="term" value="F:peptidoglycan binding"/>
    <property type="evidence" value="ECO:0007669"/>
    <property type="project" value="InterPro"/>
</dbReference>
<feature type="region of interest" description="Disordered" evidence="1">
    <location>
        <begin position="111"/>
        <end position="169"/>
    </location>
</feature>
<feature type="region of interest" description="Disordered" evidence="1">
    <location>
        <begin position="283"/>
        <end position="304"/>
    </location>
</feature>
<dbReference type="SUPFAM" id="SSF110997">
    <property type="entry name" value="Sporulation related repeat"/>
    <property type="match status" value="1"/>
</dbReference>
<dbReference type="InterPro" id="IPR036680">
    <property type="entry name" value="SPOR-like_sf"/>
</dbReference>
<feature type="domain" description="SPOR" evidence="2">
    <location>
        <begin position="302"/>
        <end position="388"/>
    </location>
</feature>
<dbReference type="Proteomes" id="UP000431922">
    <property type="component" value="Unassembled WGS sequence"/>
</dbReference>
<accession>A0A845B3J5</accession>
<proteinExistence type="predicted"/>
<dbReference type="PROSITE" id="PS51724">
    <property type="entry name" value="SPOR"/>
    <property type="match status" value="1"/>
</dbReference>
<evidence type="ECO:0000313" key="4">
    <source>
        <dbReference type="Proteomes" id="UP000431922"/>
    </source>
</evidence>
<dbReference type="InterPro" id="IPR007730">
    <property type="entry name" value="SPOR-like_dom"/>
</dbReference>
<protein>
    <recommendedName>
        <fullName evidence="2">SPOR domain-containing protein</fullName>
    </recommendedName>
</protein>
<comment type="caution">
    <text evidence="3">The sequence shown here is derived from an EMBL/GenBank/DDBJ whole genome shotgun (WGS) entry which is preliminary data.</text>
</comment>
<feature type="compositionally biased region" description="Basic and acidic residues" evidence="1">
    <location>
        <begin position="283"/>
        <end position="303"/>
    </location>
</feature>
<evidence type="ECO:0000259" key="2">
    <source>
        <dbReference type="PROSITE" id="PS51724"/>
    </source>
</evidence>
<evidence type="ECO:0000256" key="1">
    <source>
        <dbReference type="SAM" id="MobiDB-lite"/>
    </source>
</evidence>
<reference evidence="3 4" key="1">
    <citation type="submission" date="2019-12" db="EMBL/GenBank/DDBJ databases">
        <title>Genomic-based taxomic classification of the family Erythrobacteraceae.</title>
        <authorList>
            <person name="Xu L."/>
        </authorList>
    </citation>
    <scope>NUCLEOTIDE SEQUENCE [LARGE SCALE GENOMIC DNA]</scope>
    <source>
        <strain evidence="3 4">KCTC 42453</strain>
    </source>
</reference>
<name>A0A845B3J5_9SPHN</name>
<dbReference type="OrthoDB" id="7398646at2"/>
<keyword evidence="4" id="KW-1185">Reference proteome</keyword>
<dbReference type="AlphaFoldDB" id="A0A845B3J5"/>
<dbReference type="EMBL" id="WTYL01000003">
    <property type="protein sequence ID" value="MXP45205.1"/>
    <property type="molecule type" value="Genomic_DNA"/>
</dbReference>
<evidence type="ECO:0000313" key="3">
    <source>
        <dbReference type="EMBL" id="MXP45205.1"/>
    </source>
</evidence>
<gene>
    <name evidence="3" type="ORF">GRI65_12175</name>
</gene>
<sequence length="398" mass="41648">MSLSPNDELTRRMALSQAISGNRVAFEKTLYPLLERRDLAAYRTRAFALAILGEEDEAVAIVKAVMPPELSARMTPYLNYMNRLTKAQQAAAGNLGIFPRAAQIGRDDTRIAQYSGPGTSSSPPVRNADAGLTPQGPPLGPANADSSSTRRRPDRGTSAVAVPAQVPGSGQATVQTVQLAADSAIVGPQPASSELPPVTGGVRPGFDLARAGSTSANPPTVQLASENVAVVQQIPAASPQTAPVPVTPSLSVADAFAGLTLQSVVPTTAGAVDITAIKPKREIAVKPAPKPEPKPAAKPEPQKHPSRIWVQVATGRDRDALAFDWRRISRKAPTVLGDKAKPAVKPYLADWGQTNRLLAGPYASEKAAQSAVAALKADGIDSFTFTSSTGEEVDDLPR</sequence>
<organism evidence="3 4">
    <name type="scientific">Allopontixanthobacter sediminis</name>
    <dbReference type="NCBI Taxonomy" id="1689985"/>
    <lineage>
        <taxon>Bacteria</taxon>
        <taxon>Pseudomonadati</taxon>
        <taxon>Pseudomonadota</taxon>
        <taxon>Alphaproteobacteria</taxon>
        <taxon>Sphingomonadales</taxon>
        <taxon>Erythrobacteraceae</taxon>
        <taxon>Allopontixanthobacter</taxon>
    </lineage>
</organism>
<dbReference type="Pfam" id="PF05036">
    <property type="entry name" value="SPOR"/>
    <property type="match status" value="1"/>
</dbReference>